<reference evidence="2 3" key="1">
    <citation type="submission" date="2019-09" db="EMBL/GenBank/DDBJ databases">
        <authorList>
            <person name="Ou C."/>
        </authorList>
    </citation>
    <scope>NUCLEOTIDE SEQUENCE [LARGE SCALE GENOMIC DNA]</scope>
    <source>
        <strain evidence="2">S2</strain>
        <tissue evidence="2">Leaf</tissue>
    </source>
</reference>
<feature type="region of interest" description="Disordered" evidence="1">
    <location>
        <begin position="54"/>
        <end position="86"/>
    </location>
</feature>
<dbReference type="EMBL" id="SMOL01000007">
    <property type="protein sequence ID" value="KAB2634980.1"/>
    <property type="molecule type" value="Genomic_DNA"/>
</dbReference>
<feature type="compositionally biased region" description="Basic and acidic residues" evidence="1">
    <location>
        <begin position="60"/>
        <end position="86"/>
    </location>
</feature>
<keyword evidence="3" id="KW-1185">Reference proteome</keyword>
<dbReference type="Proteomes" id="UP000327157">
    <property type="component" value="Unassembled WGS sequence"/>
</dbReference>
<gene>
    <name evidence="2" type="ORF">D8674_036716</name>
</gene>
<sequence length="86" mass="9295">MAESDLTEASVGALLLLVVVPETMNLFFRGGLSIVAENLLVLLKLGRDDEVVKEMGNGESVKEKKMDGSATREDETRSSLETEGSH</sequence>
<evidence type="ECO:0000313" key="3">
    <source>
        <dbReference type="Proteomes" id="UP000327157"/>
    </source>
</evidence>
<name>A0A5N5IB79_9ROSA</name>
<comment type="caution">
    <text evidence="2">The sequence shown here is derived from an EMBL/GenBank/DDBJ whole genome shotgun (WGS) entry which is preliminary data.</text>
</comment>
<protein>
    <submittedName>
        <fullName evidence="2">Cleavage stimulation factor subunit 2</fullName>
    </submittedName>
</protein>
<reference evidence="2 3" key="2">
    <citation type="submission" date="2019-11" db="EMBL/GenBank/DDBJ databases">
        <title>A de novo genome assembly of a pear dwarfing rootstock.</title>
        <authorList>
            <person name="Wang F."/>
            <person name="Wang J."/>
            <person name="Li S."/>
            <person name="Zhang Y."/>
            <person name="Fang M."/>
            <person name="Ma L."/>
            <person name="Zhao Y."/>
            <person name="Jiang S."/>
        </authorList>
    </citation>
    <scope>NUCLEOTIDE SEQUENCE [LARGE SCALE GENOMIC DNA]</scope>
    <source>
        <strain evidence="2">S2</strain>
        <tissue evidence="2">Leaf</tissue>
    </source>
</reference>
<dbReference type="AlphaFoldDB" id="A0A5N5IB79"/>
<evidence type="ECO:0000256" key="1">
    <source>
        <dbReference type="SAM" id="MobiDB-lite"/>
    </source>
</evidence>
<accession>A0A5N5IB79</accession>
<organism evidence="2 3">
    <name type="scientific">Pyrus ussuriensis x Pyrus communis</name>
    <dbReference type="NCBI Taxonomy" id="2448454"/>
    <lineage>
        <taxon>Eukaryota</taxon>
        <taxon>Viridiplantae</taxon>
        <taxon>Streptophyta</taxon>
        <taxon>Embryophyta</taxon>
        <taxon>Tracheophyta</taxon>
        <taxon>Spermatophyta</taxon>
        <taxon>Magnoliopsida</taxon>
        <taxon>eudicotyledons</taxon>
        <taxon>Gunneridae</taxon>
        <taxon>Pentapetalae</taxon>
        <taxon>rosids</taxon>
        <taxon>fabids</taxon>
        <taxon>Rosales</taxon>
        <taxon>Rosaceae</taxon>
        <taxon>Amygdaloideae</taxon>
        <taxon>Maleae</taxon>
        <taxon>Pyrus</taxon>
    </lineage>
</organism>
<evidence type="ECO:0000313" key="2">
    <source>
        <dbReference type="EMBL" id="KAB2634980.1"/>
    </source>
</evidence>
<proteinExistence type="predicted"/>